<reference evidence="2" key="1">
    <citation type="journal article" date="2009" name="Environ. Microbiol.">
        <title>The genome of Polaromonas naphthalenivorans strain CJ2, isolated from coal tar-contaminated sediment, reveals physiological and metabolic versatility and evolution through extensive horizontal gene transfer.</title>
        <authorList>
            <person name="Yagi J.M."/>
            <person name="Sims D."/>
            <person name="Brettin T."/>
            <person name="Bruce D."/>
            <person name="Madsen E.L."/>
        </authorList>
    </citation>
    <scope>NUCLEOTIDE SEQUENCE [LARGE SCALE GENOMIC DNA]</scope>
    <source>
        <strain evidence="2">CJ2</strain>
    </source>
</reference>
<protein>
    <recommendedName>
        <fullName evidence="3">RloB domain-containing protein</fullName>
    </recommendedName>
</protein>
<evidence type="ECO:0000313" key="2">
    <source>
        <dbReference type="Proteomes" id="UP000000644"/>
    </source>
</evidence>
<proteinExistence type="predicted"/>
<name>A1VT59_POLNA</name>
<dbReference type="KEGG" id="pna:Pnap_3540"/>
<dbReference type="STRING" id="365044.Pnap_3540"/>
<dbReference type="AlphaFoldDB" id="A1VT59"/>
<dbReference type="HOGENOM" id="CLU_090993_1_0_4"/>
<keyword evidence="2" id="KW-1185">Reference proteome</keyword>
<dbReference type="Proteomes" id="UP000000644">
    <property type="component" value="Chromosome"/>
</dbReference>
<dbReference type="Pfam" id="PF13707">
    <property type="entry name" value="RloB"/>
    <property type="match status" value="1"/>
</dbReference>
<evidence type="ECO:0008006" key="3">
    <source>
        <dbReference type="Google" id="ProtNLM"/>
    </source>
</evidence>
<dbReference type="RefSeq" id="WP_011802908.1">
    <property type="nucleotide sequence ID" value="NC_008781.1"/>
</dbReference>
<dbReference type="eggNOG" id="ENOG5032ZS8">
    <property type="taxonomic scope" value="Bacteria"/>
</dbReference>
<sequence>MARKSSPFERKKPSLKPQARVLVICEDTKSSLQYLKDAAHHFRAYAEVDIVHCGKNDPLNIVKEAMERQRLFDHVYCAIDRDRHENFDEALELAKANAQKVSLIASYPCYEFWLLLHFQKTRKPYIGVGKHSSGDLLIKDLCKVAGMENYAKGSSENLFDRLIDRLPKARQLAAQVMAEALNEGELNPSTRLHELIECFESLGKPQPVACG</sequence>
<dbReference type="OrthoDB" id="9796523at2"/>
<dbReference type="EMBL" id="CP000529">
    <property type="protein sequence ID" value="ABM38837.1"/>
    <property type="molecule type" value="Genomic_DNA"/>
</dbReference>
<organism evidence="1 2">
    <name type="scientific">Polaromonas naphthalenivorans (strain CJ2)</name>
    <dbReference type="NCBI Taxonomy" id="365044"/>
    <lineage>
        <taxon>Bacteria</taxon>
        <taxon>Pseudomonadati</taxon>
        <taxon>Pseudomonadota</taxon>
        <taxon>Betaproteobacteria</taxon>
        <taxon>Burkholderiales</taxon>
        <taxon>Comamonadaceae</taxon>
        <taxon>Polaromonas</taxon>
    </lineage>
</organism>
<gene>
    <name evidence="1" type="ordered locus">Pnap_3540</name>
</gene>
<evidence type="ECO:0000313" key="1">
    <source>
        <dbReference type="EMBL" id="ABM38837.1"/>
    </source>
</evidence>
<accession>A1VT59</accession>
<dbReference type="InterPro" id="IPR025591">
    <property type="entry name" value="RloB"/>
</dbReference>